<name>A0A1M6KUN9_MALRU</name>
<proteinExistence type="predicted"/>
<evidence type="ECO:0000313" key="2">
    <source>
        <dbReference type="Proteomes" id="UP000184171"/>
    </source>
</evidence>
<protein>
    <submittedName>
        <fullName evidence="1">Uncharacterized protein</fullName>
    </submittedName>
</protein>
<reference evidence="1 2" key="1">
    <citation type="submission" date="2016-11" db="EMBL/GenBank/DDBJ databases">
        <authorList>
            <person name="Jaros S."/>
            <person name="Januszkiewicz K."/>
            <person name="Wedrychowicz H."/>
        </authorList>
    </citation>
    <scope>NUCLEOTIDE SEQUENCE [LARGE SCALE GENOMIC DNA]</scope>
    <source>
        <strain evidence="1 2">DSM 5091</strain>
    </source>
</reference>
<dbReference type="AlphaFoldDB" id="A0A1M6KUN9"/>
<dbReference type="RefSeq" id="WP_072909368.1">
    <property type="nucleotide sequence ID" value="NZ_FQZT01000011.1"/>
</dbReference>
<dbReference type="Proteomes" id="UP000184171">
    <property type="component" value="Unassembled WGS sequence"/>
</dbReference>
<dbReference type="STRING" id="1122189.SAMN02745165_02804"/>
<accession>A0A1M6KUN9</accession>
<evidence type="ECO:0000313" key="1">
    <source>
        <dbReference type="EMBL" id="SHJ62671.1"/>
    </source>
</evidence>
<organism evidence="1 2">
    <name type="scientific">Malonomonas rubra DSM 5091</name>
    <dbReference type="NCBI Taxonomy" id="1122189"/>
    <lineage>
        <taxon>Bacteria</taxon>
        <taxon>Pseudomonadati</taxon>
        <taxon>Thermodesulfobacteriota</taxon>
        <taxon>Desulfuromonadia</taxon>
        <taxon>Desulfuromonadales</taxon>
        <taxon>Geopsychrobacteraceae</taxon>
        <taxon>Malonomonas</taxon>
    </lineage>
</organism>
<sequence>MPGITIEDLQLDDLTRAKALEQRLETTIVDDIIIATAHGLQLPEELSHIELYLERLKRVRLEIAASLEV</sequence>
<keyword evidence="2" id="KW-1185">Reference proteome</keyword>
<dbReference type="EMBL" id="FQZT01000011">
    <property type="protein sequence ID" value="SHJ62671.1"/>
    <property type="molecule type" value="Genomic_DNA"/>
</dbReference>
<gene>
    <name evidence="1" type="ORF">SAMN02745165_02804</name>
</gene>